<dbReference type="PROSITE" id="PS50975">
    <property type="entry name" value="ATP_GRASP"/>
    <property type="match status" value="1"/>
</dbReference>
<keyword evidence="8" id="KW-1185">Reference proteome</keyword>
<dbReference type="InterPro" id="IPR003781">
    <property type="entry name" value="CoA-bd"/>
</dbReference>
<dbReference type="AlphaFoldDB" id="A0A0D8HIC2"/>
<evidence type="ECO:0000256" key="2">
    <source>
        <dbReference type="ARBA" id="ARBA00022741"/>
    </source>
</evidence>
<dbReference type="Gene3D" id="3.40.50.720">
    <property type="entry name" value="NAD(P)-binding Rossmann-like Domain"/>
    <property type="match status" value="1"/>
</dbReference>
<proteinExistence type="inferred from homology"/>
<evidence type="ECO:0000256" key="1">
    <source>
        <dbReference type="ARBA" id="ARBA00022598"/>
    </source>
</evidence>
<evidence type="ECO:0000313" key="7">
    <source>
        <dbReference type="EMBL" id="KJF17673.1"/>
    </source>
</evidence>
<dbReference type="GO" id="GO:0046872">
    <property type="term" value="F:metal ion binding"/>
    <property type="evidence" value="ECO:0007669"/>
    <property type="project" value="InterPro"/>
</dbReference>
<dbReference type="InterPro" id="IPR013815">
    <property type="entry name" value="ATP_grasp_subdomain_1"/>
</dbReference>
<keyword evidence="3 5" id="KW-0067">ATP-binding</keyword>
<dbReference type="Pfam" id="PF13549">
    <property type="entry name" value="ATP-grasp_5"/>
    <property type="match status" value="1"/>
</dbReference>
<dbReference type="Pfam" id="PF13607">
    <property type="entry name" value="Succ_CoA_lig"/>
    <property type="match status" value="1"/>
</dbReference>
<name>A0A0D8HIC2_9ACTN</name>
<dbReference type="InterPro" id="IPR011761">
    <property type="entry name" value="ATP-grasp"/>
</dbReference>
<dbReference type="GO" id="GO:0016874">
    <property type="term" value="F:ligase activity"/>
    <property type="evidence" value="ECO:0007669"/>
    <property type="project" value="UniProtKB-KW"/>
</dbReference>
<gene>
    <name evidence="7" type="ORF">AXFE_14680</name>
</gene>
<dbReference type="InterPro" id="IPR051538">
    <property type="entry name" value="Acyl-CoA_Synth/Transferase"/>
</dbReference>
<dbReference type="SMART" id="SM00881">
    <property type="entry name" value="CoA_binding"/>
    <property type="match status" value="1"/>
</dbReference>
<dbReference type="OrthoDB" id="190266at2"/>
<dbReference type="Gene3D" id="3.30.1490.20">
    <property type="entry name" value="ATP-grasp fold, A domain"/>
    <property type="match status" value="1"/>
</dbReference>
<accession>A0A0D8HIC2</accession>
<dbReference type="InterPro" id="IPR036291">
    <property type="entry name" value="NAD(P)-bd_dom_sf"/>
</dbReference>
<evidence type="ECO:0000313" key="8">
    <source>
        <dbReference type="Proteomes" id="UP000032360"/>
    </source>
</evidence>
<organism evidence="7 8">
    <name type="scientific">Acidithrix ferrooxidans</name>
    <dbReference type="NCBI Taxonomy" id="1280514"/>
    <lineage>
        <taxon>Bacteria</taxon>
        <taxon>Bacillati</taxon>
        <taxon>Actinomycetota</taxon>
        <taxon>Acidimicrobiia</taxon>
        <taxon>Acidimicrobiales</taxon>
        <taxon>Acidimicrobiaceae</taxon>
        <taxon>Acidithrix</taxon>
    </lineage>
</organism>
<keyword evidence="2 5" id="KW-0547">Nucleotide-binding</keyword>
<evidence type="ECO:0000259" key="6">
    <source>
        <dbReference type="PROSITE" id="PS50975"/>
    </source>
</evidence>
<reference evidence="7 8" key="1">
    <citation type="submission" date="2015-01" db="EMBL/GenBank/DDBJ databases">
        <title>Draft genome of the acidophilic iron oxidizer Acidithrix ferrooxidans strain Py-F3.</title>
        <authorList>
            <person name="Poehlein A."/>
            <person name="Eisen S."/>
            <person name="Schloemann M."/>
            <person name="Johnson B.D."/>
            <person name="Daniel R."/>
            <person name="Muehling M."/>
        </authorList>
    </citation>
    <scope>NUCLEOTIDE SEQUENCE [LARGE SCALE GENOMIC DNA]</scope>
    <source>
        <strain evidence="7 8">Py-F3</strain>
    </source>
</reference>
<dbReference type="GO" id="GO:0005524">
    <property type="term" value="F:ATP binding"/>
    <property type="evidence" value="ECO:0007669"/>
    <property type="project" value="UniProtKB-UniRule"/>
</dbReference>
<dbReference type="Gene3D" id="3.30.470.20">
    <property type="entry name" value="ATP-grasp fold, B domain"/>
    <property type="match status" value="1"/>
</dbReference>
<dbReference type="EMBL" id="JXYS01000032">
    <property type="protein sequence ID" value="KJF17673.1"/>
    <property type="molecule type" value="Genomic_DNA"/>
</dbReference>
<dbReference type="SUPFAM" id="SSF56059">
    <property type="entry name" value="Glutathione synthetase ATP-binding domain-like"/>
    <property type="match status" value="1"/>
</dbReference>
<dbReference type="FunFam" id="3.30.1490.20:FF:000020">
    <property type="entry name" value="Protein lysine acetyltransferase"/>
    <property type="match status" value="1"/>
</dbReference>
<dbReference type="SUPFAM" id="SSF52210">
    <property type="entry name" value="Succinyl-CoA synthetase domains"/>
    <property type="match status" value="2"/>
</dbReference>
<evidence type="ECO:0000256" key="5">
    <source>
        <dbReference type="PROSITE-ProRule" id="PRU00409"/>
    </source>
</evidence>
<dbReference type="Proteomes" id="UP000032360">
    <property type="component" value="Unassembled WGS sequence"/>
</dbReference>
<feature type="domain" description="ATP-grasp" evidence="6">
    <location>
        <begin position="497"/>
        <end position="533"/>
    </location>
</feature>
<sequence length="711" mass="75581">MDRTALDALFSPRSIAIVGASNDPKRIGGRPLNATIKAGFEGPIYPINPNYDEVLGRKSYPRLSDLPEAVDLVVVAVGSRYVESVIEDAAMAGARSLVVFSSGYSELGPDGRIAQDRIASLCQSNQMAMLGPNCLGVINQKAKAMASFTAALDLDLIKGGNIGFACQSGAFGSYFLTLVSRRGLGINLWVATGNEAQVSVADAIEYMADLDEISVIGGYIEGVQDCDRLRSALIKAHDAKKPVVLMKAGVTEAGARAAISHTGSMAGDDQVFSAFVEHYGGYRVSDLDEMIDLIQGISLGAYPKGKNLCLLTMSGGAGILMADAAGEADLALPSPSPEVKDHLSALVPYAALDNPVDFTGQFINDPTLGGQFLTKLSDSNLYDAFVTFVGHTALDETIATPVLETISTLSTQGGAPHFLVGLTTPPLEKLLLQAKVPFLTNPAKAVKLVRSLYEVSETLARPIESLAWQGDPHIEALFDLLVASQAGAEVVPEVASLSFFRSCGISTVMAIRATSPQEALKAAQEIGFPIVLKIDSPQVPHKAKVGGVMLSINSKRELEHACYEMMGKVARRVSGAEIRGFVVEPMVSEGLEVILGVRRDRDYGCVIMVGSGGVMAETSSDIQIRLAPITLQGAISAIERTEFGKAIRSGVLARDYDFEGLAQLMVTLSKIVVSNKRISEIDLNPVLFRQRDKDPIVLDALVVLAPEKVPS</sequence>
<dbReference type="Pfam" id="PF13380">
    <property type="entry name" value="CoA_binding_2"/>
    <property type="match status" value="1"/>
</dbReference>
<comment type="similarity">
    <text evidence="4">In the N-terminal section; belongs to the acetate CoA ligase alpha subunit family.</text>
</comment>
<dbReference type="InterPro" id="IPR032875">
    <property type="entry name" value="Succ_CoA_lig_flav_dom"/>
</dbReference>
<protein>
    <submittedName>
        <fullName evidence="7">Succinyl-CoA synthetase subunit beta</fullName>
    </submittedName>
</protein>
<evidence type="ECO:0000256" key="4">
    <source>
        <dbReference type="ARBA" id="ARBA00060888"/>
    </source>
</evidence>
<dbReference type="PANTHER" id="PTHR43334:SF1">
    <property type="entry name" value="3-HYDROXYPROPIONATE--COA LIGASE [ADP-FORMING]"/>
    <property type="match status" value="1"/>
</dbReference>
<keyword evidence="1" id="KW-0436">Ligase</keyword>
<evidence type="ECO:0000256" key="3">
    <source>
        <dbReference type="ARBA" id="ARBA00022840"/>
    </source>
</evidence>
<dbReference type="InterPro" id="IPR016102">
    <property type="entry name" value="Succinyl-CoA_synth-like"/>
</dbReference>
<dbReference type="RefSeq" id="WP_052605205.1">
    <property type="nucleotide sequence ID" value="NZ_JXYS01000032.1"/>
</dbReference>
<dbReference type="SUPFAM" id="SSF51735">
    <property type="entry name" value="NAD(P)-binding Rossmann-fold domains"/>
    <property type="match status" value="1"/>
</dbReference>
<comment type="caution">
    <text evidence="7">The sequence shown here is derived from an EMBL/GenBank/DDBJ whole genome shotgun (WGS) entry which is preliminary data.</text>
</comment>
<dbReference type="PANTHER" id="PTHR43334">
    <property type="entry name" value="ACETATE--COA LIGASE [ADP-FORMING]"/>
    <property type="match status" value="1"/>
</dbReference>
<dbReference type="Gene3D" id="3.40.50.261">
    <property type="entry name" value="Succinyl-CoA synthetase domains"/>
    <property type="match status" value="2"/>
</dbReference>
<dbReference type="STRING" id="1280514.AXFE_14680"/>